<dbReference type="InterPro" id="IPR015943">
    <property type="entry name" value="WD40/YVTN_repeat-like_dom_sf"/>
</dbReference>
<dbReference type="SUPFAM" id="SSF50978">
    <property type="entry name" value="WD40 repeat-like"/>
    <property type="match status" value="1"/>
</dbReference>
<proteinExistence type="predicted"/>
<reference evidence="2" key="1">
    <citation type="submission" date="2021-01" db="EMBL/GenBank/DDBJ databases">
        <title>Whole genome shotgun sequence of Dactylosporangium siamense NBRC 106093.</title>
        <authorList>
            <person name="Komaki H."/>
            <person name="Tamura T."/>
        </authorList>
    </citation>
    <scope>NUCLEOTIDE SEQUENCE</scope>
    <source>
        <strain evidence="2">NBRC 106093</strain>
    </source>
</reference>
<evidence type="ECO:0000313" key="3">
    <source>
        <dbReference type="Proteomes" id="UP000660611"/>
    </source>
</evidence>
<protein>
    <submittedName>
        <fullName evidence="2">Uncharacterized protein</fullName>
    </submittedName>
</protein>
<sequence length="1693" mass="184700">MHDASPAGSGYLGRHRKDDRQAPRWLRPARRRLIGGAGVDGRAELEQLCRAAGDTRSVQHLEARSRLASIWAATRDPELRAAVLATGALADGPERLVTAALQGRLTAYWSAEQAHLAWQLLTDADPDVRRAAEDAICRARPALHAALCSQVASPERASDPGGWWASPLGAALCRHPVPPPAALLDKLWRAWFAAPHETLRGVLVGWGTPAAAADLRPLSELFLAGDAAMPAAMLVEAAGRDHPIAAVAQRVILSRPAPDLIDEVCTAALADERLVAFVEQHGMQHSDPLRQRLYRLLGRIEGQALPAGIAGAVREILLAAGADLDDRLWAASAAERDRPGRHWWRMPVTAVLLQHAQCPPTELLDRLWRSWLGRPRAVLWRALERWAVPASDRDLRGLSQVAVLPRDALVPVVLWPAVLRAARATGHPIRDIALRRVLESDDPGLAEALSLAALTDETLREFCDRHDVRPVHPLRRAIYRLLTVQQPTNPPIADDLRTDVVAALQQSGEFELAATLWRVLHQHRDDRWWCSPLAETLLDAGAGPSWVADELWPRWLQEPEEAVLRTVRRCELPIAEDVRAVARLVLEPDSRHAPTTLVTCATRGHPVKDLARQQIARRDDPMIAEAVWRAALLDADLLAFCVECGIAPEPQVPRDVFELLCAGDLPAPAHDALVEALLGDPAQFADGVWRAAGLERQDWWRGRVAALLHEQVPPVAIVSAAWRSWLADPAEDLWQWLLVWARPGSDKDVREISRLVLDPLGVHARDVVLDCLGRDHPVAAVARRNVVECNDPDVRAAVWRAALTVPSLMDLCAANDIQPVRPLERDVFGVLATEPLPDQVRDVLVRALLEDRSSFPASVWRAAGLERPDWWRGRLAALLSNRRPPTAVHSQAWRSWLADPDEELLRLLLGWRTPAEEDDVTDVSRLMLRPLEVRPIALLTDYAAREHPVAAMARRSILERNDAAVNTAVWRAALTEPGLVDFCIEHGIVPGPPLPRAAFDLVLADRQPPLPPAARDGIVAALRTDLESFTDTLWQLAAPDGQITDASAAAPMLSVLLAGDPGPLPPHRLNALWQLWLQAPDDVVWSALQRCGLPATDHLHGLSLVALDPDSRRLCSADLASVLVAAGYADHPIAGIAHGHLLAVADPQVMDRVCAAALTSPVIAEFCRRYRFAPQDPVRQALFYVVTGQPEQKAAVDPDDRLLNLAYASADAEERSVLRQAMLRTDNLDMVRVLVGNEQRDRLRSLTDSELDYLAEQLAHRQRWSELWQILLDLPVLHAVQLSRLIHEDWHPGDRDAAALLAQLQTADTHHLTQGIAAIRASWPAAAHQATIRFPGRVNDVCFAPDAAQLAVAGSRRMAGVVDLVTGSCTAIFKGFHYSLGRTLHVGGDTFLAGERTNSAYGACRLVRCGSDGWTTIGRIGGWATALVPLGADRFAAADRAGRVHIGATDGSALTSTPVRELGFGFDEWPRSLASNRTGSRLAVLGRELVILDAATGSPVAHGHQRTVVVRALMPEPDLLVTATQQGHVRQYRIDGDALLCVAETFVSGLVGMAAVPSRQQIAVVSGAGRLTFLDQSDLSKIAEMPWAPFDIHTSLDADPHGNYLAAGCAGGSVVLFDLRIADIPEAVGEPLARMAPMHLGVVQSATQVAGLTAHSRELLDLIRACLEHRFRFDIELADTTALAAGDYTIAID</sequence>
<organism evidence="2 3">
    <name type="scientific">Dactylosporangium siamense</name>
    <dbReference type="NCBI Taxonomy" id="685454"/>
    <lineage>
        <taxon>Bacteria</taxon>
        <taxon>Bacillati</taxon>
        <taxon>Actinomycetota</taxon>
        <taxon>Actinomycetes</taxon>
        <taxon>Micromonosporales</taxon>
        <taxon>Micromonosporaceae</taxon>
        <taxon>Dactylosporangium</taxon>
    </lineage>
</organism>
<dbReference type="Gene3D" id="2.130.10.10">
    <property type="entry name" value="YVTN repeat-like/Quinoprotein amine dehydrogenase"/>
    <property type="match status" value="1"/>
</dbReference>
<evidence type="ECO:0000256" key="1">
    <source>
        <dbReference type="SAM" id="MobiDB-lite"/>
    </source>
</evidence>
<name>A0A919UJW8_9ACTN</name>
<dbReference type="EMBL" id="BONQ01000212">
    <property type="protein sequence ID" value="GIG53128.1"/>
    <property type="molecule type" value="Genomic_DNA"/>
</dbReference>
<feature type="region of interest" description="Disordered" evidence="1">
    <location>
        <begin position="1"/>
        <end position="25"/>
    </location>
</feature>
<accession>A0A919UJW8</accession>
<gene>
    <name evidence="2" type="ORF">Dsi01nite_111690</name>
</gene>
<comment type="caution">
    <text evidence="2">The sequence shown here is derived from an EMBL/GenBank/DDBJ whole genome shotgun (WGS) entry which is preliminary data.</text>
</comment>
<evidence type="ECO:0000313" key="2">
    <source>
        <dbReference type="EMBL" id="GIG53128.1"/>
    </source>
</evidence>
<dbReference type="InterPro" id="IPR036322">
    <property type="entry name" value="WD40_repeat_dom_sf"/>
</dbReference>
<keyword evidence="3" id="KW-1185">Reference proteome</keyword>
<dbReference type="Proteomes" id="UP000660611">
    <property type="component" value="Unassembled WGS sequence"/>
</dbReference>